<dbReference type="KEGG" id="rei:IE4771_CH01937"/>
<dbReference type="AlphaFoldDB" id="A0A060HZZ5"/>
<dbReference type="HOGENOM" id="CLU_2275177_0_0_5"/>
<protein>
    <submittedName>
        <fullName evidence="1">Uncharacterized protein</fullName>
    </submittedName>
</protein>
<accession>A0A060HZZ5</accession>
<dbReference type="EMBL" id="CP006986">
    <property type="protein sequence ID" value="AIC27054.1"/>
    <property type="molecule type" value="Genomic_DNA"/>
</dbReference>
<evidence type="ECO:0000313" key="2">
    <source>
        <dbReference type="Proteomes" id="UP000027180"/>
    </source>
</evidence>
<proteinExistence type="predicted"/>
<dbReference type="Proteomes" id="UP000027180">
    <property type="component" value="Chromosome"/>
</dbReference>
<name>A0A060HZZ5_RHIET</name>
<evidence type="ECO:0000313" key="1">
    <source>
        <dbReference type="EMBL" id="AIC27054.1"/>
    </source>
</evidence>
<reference evidence="1 2" key="1">
    <citation type="submission" date="2013-12" db="EMBL/GenBank/DDBJ databases">
        <title>Complete genome sequence of Rhizobium etli bv. mimosae IE4771.</title>
        <authorList>
            <person name="Bustos P."/>
            <person name="Santamaria R.I."/>
            <person name="Lozano L."/>
            <person name="Ormeno-Orrillo E."/>
            <person name="Rogel M.A."/>
            <person name="Romero D."/>
            <person name="Cevallos M.A."/>
            <person name="Martinez-Romero E."/>
            <person name="Gonzalez V."/>
        </authorList>
    </citation>
    <scope>NUCLEOTIDE SEQUENCE [LARGE SCALE GENOMIC DNA]</scope>
    <source>
        <strain evidence="1 2">IE4771</strain>
    </source>
</reference>
<sequence>MNAADETHEEDLAKALMFSIDVMRERAASIDATTPELAILQLAMAIGELDRFDGSWISDEHESLRQIQQLAASVLSFIERETGVAREDVSADYFAGQRPATN</sequence>
<organism evidence="1 2">
    <name type="scientific">Rhizobium etli bv. mimosae str. IE4771</name>
    <dbReference type="NCBI Taxonomy" id="1432050"/>
    <lineage>
        <taxon>Bacteria</taxon>
        <taxon>Pseudomonadati</taxon>
        <taxon>Pseudomonadota</taxon>
        <taxon>Alphaproteobacteria</taxon>
        <taxon>Hyphomicrobiales</taxon>
        <taxon>Rhizobiaceae</taxon>
        <taxon>Rhizobium/Agrobacterium group</taxon>
        <taxon>Rhizobium</taxon>
    </lineage>
</organism>
<gene>
    <name evidence="1" type="ORF">IE4771_CH01937</name>
</gene>